<keyword evidence="3" id="KW-1185">Reference proteome</keyword>
<reference evidence="2" key="2">
    <citation type="submission" date="2023-05" db="EMBL/GenBank/DDBJ databases">
        <authorList>
            <consortium name="Lawrence Berkeley National Laboratory"/>
            <person name="Steindorff A."/>
            <person name="Hensen N."/>
            <person name="Bonometti L."/>
            <person name="Westerberg I."/>
            <person name="Brannstrom I.O."/>
            <person name="Guillou S."/>
            <person name="Cros-Aarteil S."/>
            <person name="Calhoun S."/>
            <person name="Haridas S."/>
            <person name="Kuo A."/>
            <person name="Mondo S."/>
            <person name="Pangilinan J."/>
            <person name="Riley R."/>
            <person name="Labutti K."/>
            <person name="Andreopoulos B."/>
            <person name="Lipzen A."/>
            <person name="Chen C."/>
            <person name="Yanf M."/>
            <person name="Daum C."/>
            <person name="Ng V."/>
            <person name="Clum A."/>
            <person name="Ohm R."/>
            <person name="Martin F."/>
            <person name="Silar P."/>
            <person name="Natvig D."/>
            <person name="Lalanne C."/>
            <person name="Gautier V."/>
            <person name="Ament-Velasquez S.L."/>
            <person name="Kruys A."/>
            <person name="Hutchinson M.I."/>
            <person name="Powell A.J."/>
            <person name="Barry K."/>
            <person name="Miller A.N."/>
            <person name="Grigoriev I.V."/>
            <person name="Debuchy R."/>
            <person name="Gladieux P."/>
            <person name="Thoren M.H."/>
            <person name="Johannesson H."/>
        </authorList>
    </citation>
    <scope>NUCLEOTIDE SEQUENCE</scope>
    <source>
        <strain evidence="2">PSN309</strain>
    </source>
</reference>
<feature type="compositionally biased region" description="Low complexity" evidence="1">
    <location>
        <begin position="111"/>
        <end position="131"/>
    </location>
</feature>
<protein>
    <submittedName>
        <fullName evidence="2">Uncharacterized protein</fullName>
    </submittedName>
</protein>
<name>A0AAN6WY53_9PEZI</name>
<gene>
    <name evidence="2" type="ORF">QBC35DRAFT_549976</name>
</gene>
<feature type="region of interest" description="Disordered" evidence="1">
    <location>
        <begin position="170"/>
        <end position="230"/>
    </location>
</feature>
<dbReference type="Proteomes" id="UP001302126">
    <property type="component" value="Unassembled WGS sequence"/>
</dbReference>
<dbReference type="AlphaFoldDB" id="A0AAN6WY53"/>
<reference evidence="2" key="1">
    <citation type="journal article" date="2023" name="Mol. Phylogenet. Evol.">
        <title>Genome-scale phylogeny and comparative genomics of the fungal order Sordariales.</title>
        <authorList>
            <person name="Hensen N."/>
            <person name="Bonometti L."/>
            <person name="Westerberg I."/>
            <person name="Brannstrom I.O."/>
            <person name="Guillou S."/>
            <person name="Cros-Aarteil S."/>
            <person name="Calhoun S."/>
            <person name="Haridas S."/>
            <person name="Kuo A."/>
            <person name="Mondo S."/>
            <person name="Pangilinan J."/>
            <person name="Riley R."/>
            <person name="LaButti K."/>
            <person name="Andreopoulos B."/>
            <person name="Lipzen A."/>
            <person name="Chen C."/>
            <person name="Yan M."/>
            <person name="Daum C."/>
            <person name="Ng V."/>
            <person name="Clum A."/>
            <person name="Steindorff A."/>
            <person name="Ohm R.A."/>
            <person name="Martin F."/>
            <person name="Silar P."/>
            <person name="Natvig D.O."/>
            <person name="Lalanne C."/>
            <person name="Gautier V."/>
            <person name="Ament-Velasquez S.L."/>
            <person name="Kruys A."/>
            <person name="Hutchinson M.I."/>
            <person name="Powell A.J."/>
            <person name="Barry K."/>
            <person name="Miller A.N."/>
            <person name="Grigoriev I.V."/>
            <person name="Debuchy R."/>
            <person name="Gladieux P."/>
            <person name="Hiltunen Thoren M."/>
            <person name="Johannesson H."/>
        </authorList>
    </citation>
    <scope>NUCLEOTIDE SEQUENCE</scope>
    <source>
        <strain evidence="2">PSN309</strain>
    </source>
</reference>
<feature type="region of interest" description="Disordered" evidence="1">
    <location>
        <begin position="246"/>
        <end position="265"/>
    </location>
</feature>
<feature type="region of interest" description="Disordered" evidence="1">
    <location>
        <begin position="1"/>
        <end position="23"/>
    </location>
</feature>
<feature type="compositionally biased region" description="Pro residues" evidence="1">
    <location>
        <begin position="44"/>
        <end position="57"/>
    </location>
</feature>
<evidence type="ECO:0000256" key="1">
    <source>
        <dbReference type="SAM" id="MobiDB-lite"/>
    </source>
</evidence>
<dbReference type="EMBL" id="MU864390">
    <property type="protein sequence ID" value="KAK4188247.1"/>
    <property type="molecule type" value="Genomic_DNA"/>
</dbReference>
<feature type="region of interest" description="Disordered" evidence="1">
    <location>
        <begin position="44"/>
        <end position="158"/>
    </location>
</feature>
<evidence type="ECO:0000313" key="2">
    <source>
        <dbReference type="EMBL" id="KAK4188247.1"/>
    </source>
</evidence>
<sequence length="265" mass="28090">MSCPVNPKHTHGPQPAFLPMGPNGEVVPNPFPWPCPQPGDIPIWHPPIRPPSPPKPFNPMDNWPVFPSRIPSPPPAPVYTRPFGQPISRLSSSQVVDVAPVSTSDGNEDPSNASTGAPPAGASSISSSLNSFRFPNYDNGDGSDSTSGPSSGMLPSGQKVNAALLAPVEPVPAGGASKHIELPPLTQEKSLGTASLKRASPAPSSLAAKTSIESKKSKGSGKARKKAKELQERALKCLKEIADRIRKRLSKTKNKMRNKKKEKTD</sequence>
<feature type="compositionally biased region" description="Low complexity" evidence="1">
    <location>
        <begin position="138"/>
        <end position="152"/>
    </location>
</feature>
<organism evidence="2 3">
    <name type="scientific">Podospora australis</name>
    <dbReference type="NCBI Taxonomy" id="1536484"/>
    <lineage>
        <taxon>Eukaryota</taxon>
        <taxon>Fungi</taxon>
        <taxon>Dikarya</taxon>
        <taxon>Ascomycota</taxon>
        <taxon>Pezizomycotina</taxon>
        <taxon>Sordariomycetes</taxon>
        <taxon>Sordariomycetidae</taxon>
        <taxon>Sordariales</taxon>
        <taxon>Podosporaceae</taxon>
        <taxon>Podospora</taxon>
    </lineage>
</organism>
<feature type="compositionally biased region" description="Basic residues" evidence="1">
    <location>
        <begin position="217"/>
        <end position="227"/>
    </location>
</feature>
<evidence type="ECO:0000313" key="3">
    <source>
        <dbReference type="Proteomes" id="UP001302126"/>
    </source>
</evidence>
<accession>A0AAN6WY53</accession>
<comment type="caution">
    <text evidence="2">The sequence shown here is derived from an EMBL/GenBank/DDBJ whole genome shotgun (WGS) entry which is preliminary data.</text>
</comment>
<proteinExistence type="predicted"/>
<feature type="compositionally biased region" description="Polar residues" evidence="1">
    <location>
        <begin position="88"/>
        <end position="105"/>
    </location>
</feature>